<feature type="region of interest" description="Disordered" evidence="1">
    <location>
        <begin position="223"/>
        <end position="261"/>
    </location>
</feature>
<dbReference type="EMBL" id="FWFN01000020">
    <property type="protein sequence ID" value="SLN75227.1"/>
    <property type="molecule type" value="Genomic_DNA"/>
</dbReference>
<evidence type="ECO:0000313" key="3">
    <source>
        <dbReference type="Proteomes" id="UP000193963"/>
    </source>
</evidence>
<feature type="region of interest" description="Disordered" evidence="1">
    <location>
        <begin position="568"/>
        <end position="591"/>
    </location>
</feature>
<protein>
    <submittedName>
        <fullName evidence="2">Uncharacterized protein</fullName>
    </submittedName>
</protein>
<sequence>MGAQELCHFARPGLVRFREGRGLPGGLHMGHPVLHGDCVAGRIGAGAIPGAVVLGKEGGDGRLMAAAGRDGGQRVPCAVACVGAHARPAVLLGDECGAGGVLGAARHHGPEGAPEIQRAGRLAGPLAVAGLDQRRQQDGVLVLRAGADRVQGPRGVAGVPALLGIGQHGGDDRVLDAAPGDSAQGIGQRVLPAPAAVAMGDAGKTRREQAKRRRAARALHPAVGRDGRGRGAQVSPRGAGVEAGEAGGQQGTVTAAGQHRRVRCAKRAIPPVRPLEGQEAGRHGGLLTPARGGDGADRLLCRLHPPAVGEVDQEGCLGLQHVARDAAGDAREGVVGQGADGTQAEARADLLGAVEDRGAGDGPVDALRGRAPGLQRARDHAGIVRRPVGRFGPDNGLAVKADDDEEPLADRGRAVVAGPQLARLHLAAQLADGLAPPLERLAPPLRAGHRPARGLDHRAPGLPLLDILHDDHVHLAAALLDALDPAGDDPGQIADVAGHGRAALGLGEVAAIGAEPHQADMAAGEMVEGIDAIDVLAQVQGLGVVGRMQGQGGRVVVDGDVGAAAQGHIDPGRGATAAGEAVDDQRRAEGRPAGVTGQFKVEKMRSVHQEASGVQTRAW</sequence>
<accession>A0A1X7AC08</accession>
<dbReference type="Proteomes" id="UP000193963">
    <property type="component" value="Unassembled WGS sequence"/>
</dbReference>
<evidence type="ECO:0000313" key="2">
    <source>
        <dbReference type="EMBL" id="SLN75227.1"/>
    </source>
</evidence>
<evidence type="ECO:0000256" key="1">
    <source>
        <dbReference type="SAM" id="MobiDB-lite"/>
    </source>
</evidence>
<proteinExistence type="predicted"/>
<reference evidence="3" key="1">
    <citation type="submission" date="2017-03" db="EMBL/GenBank/DDBJ databases">
        <authorList>
            <person name="Rodrigo-Torres L."/>
            <person name="Arahal R.D."/>
            <person name="Lucena T."/>
        </authorList>
    </citation>
    <scope>NUCLEOTIDE SEQUENCE [LARGE SCALE GENOMIC DNA]</scope>
    <source>
        <strain evidence="3">CECT 7751</strain>
    </source>
</reference>
<dbReference type="AlphaFoldDB" id="A0A1X7AC08"/>
<gene>
    <name evidence="2" type="ORF">PSM7751_04269</name>
</gene>
<organism evidence="2 3">
    <name type="scientific">Pseudooceanicola marinus</name>
    <dbReference type="NCBI Taxonomy" id="396013"/>
    <lineage>
        <taxon>Bacteria</taxon>
        <taxon>Pseudomonadati</taxon>
        <taxon>Pseudomonadota</taxon>
        <taxon>Alphaproteobacteria</taxon>
        <taxon>Rhodobacterales</taxon>
        <taxon>Paracoccaceae</taxon>
        <taxon>Pseudooceanicola</taxon>
    </lineage>
</organism>
<keyword evidence="3" id="KW-1185">Reference proteome</keyword>
<name>A0A1X7AC08_9RHOB</name>